<dbReference type="Pfam" id="PF18962">
    <property type="entry name" value="Por_Secre_tail"/>
    <property type="match status" value="1"/>
</dbReference>
<dbReference type="Proteomes" id="UP000658202">
    <property type="component" value="Unassembled WGS sequence"/>
</dbReference>
<dbReference type="Gene3D" id="2.60.120.200">
    <property type="match status" value="1"/>
</dbReference>
<reference evidence="8" key="3">
    <citation type="journal article" date="2019" name="Int. J. Syst. Evol. Microbiol.">
        <title>The Global Catalogue of Microorganisms (GCM) 10K type strain sequencing project: providing services to taxonomists for standard genome sequencing and annotation.</title>
        <authorList>
            <consortium name="The Broad Institute Genomics Platform"/>
            <consortium name="The Broad Institute Genome Sequencing Center for Infectious Disease"/>
            <person name="Wu L."/>
            <person name="Ma J."/>
        </authorList>
    </citation>
    <scope>NUCLEOTIDE SEQUENCE [LARGE SCALE GENOMIC DNA]</scope>
    <source>
        <strain evidence="8">CCM 8490</strain>
    </source>
</reference>
<dbReference type="GO" id="GO:0004553">
    <property type="term" value="F:hydrolase activity, hydrolyzing O-glycosyl compounds"/>
    <property type="evidence" value="ECO:0007669"/>
    <property type="project" value="UniProtKB-ARBA"/>
</dbReference>
<feature type="domain" description="GEVED" evidence="4">
    <location>
        <begin position="443"/>
        <end position="520"/>
    </location>
</feature>
<dbReference type="Proteomes" id="UP000285906">
    <property type="component" value="Unassembled WGS sequence"/>
</dbReference>
<dbReference type="InterPro" id="IPR045474">
    <property type="entry name" value="GEVED"/>
</dbReference>
<evidence type="ECO:0000256" key="1">
    <source>
        <dbReference type="ARBA" id="ARBA00022729"/>
    </source>
</evidence>
<dbReference type="InterPro" id="IPR026444">
    <property type="entry name" value="Secre_tail"/>
</dbReference>
<dbReference type="InterPro" id="IPR013320">
    <property type="entry name" value="ConA-like_dom_sf"/>
</dbReference>
<keyword evidence="1 2" id="KW-0732">Signal</keyword>
<sequence length="605" mass="67017">MKKFYFLFAAAIAIINGNLNAQTCNTVSSFPFKETFEADSPSRSCWTQQVTGGVNPNYDGFIYKKGAAGGVDYNVVNAHSGQLNACSQIAAGSTNPKIKLISPVMDVTGLETPTLSFFYSQEAWGIYQNFLNVYYRLSPTSEWKVLKNYLFNVPDWKQAVITLPEKSSQLQICFEAIVKTGRSNTLDDIVIGNSDSVENYPAVCAPSTPSNNFETGAGDLKLLYMANEFNVAAHTNLTVTDIILNTIDKGGIESFDIMIMDRDDYGTPSGIIQNYEGVQPNNVTDLNERDGFTFRKNTFNLPEAVMLPGGATGRRYWLVVKVVNKVQENPSFWETTTIRNSGKETYYSGDGQTNWRPTTGGADGVFTLIGSCVETNPLDEYCVPKFNFLMPIDNVKIGTINNPSTDNIGYEDFSAIKTDVERGKTYPLQVNAQTYNNTSNQAITVYVDWNQNGYLGDDGEVYNIGKVFQVTGNTVTYQLPIPASAKLGDTKMRIISNFNEYANFSCGVFSQGQAEDYTLNVKESLAVTETVKKFQSIIFPNPAKDFVTIRNEADLKKAEVIDMNGRKVMESTSKTIDVSQLATGQYIIKMTFDNGNIDTQKLIKK</sequence>
<dbReference type="EMBL" id="BMCW01000001">
    <property type="protein sequence ID" value="GGG45275.1"/>
    <property type="molecule type" value="Genomic_DNA"/>
</dbReference>
<dbReference type="GO" id="GO:0005975">
    <property type="term" value="P:carbohydrate metabolic process"/>
    <property type="evidence" value="ECO:0007669"/>
    <property type="project" value="UniProtKB-ARBA"/>
</dbReference>
<feature type="chain" id="PRO_5019332938" evidence="2">
    <location>
        <begin position="22"/>
        <end position="605"/>
    </location>
</feature>
<comment type="caution">
    <text evidence="6">The sequence shown here is derived from an EMBL/GenBank/DDBJ whole genome shotgun (WGS) entry which is preliminary data.</text>
</comment>
<dbReference type="EMBL" id="RAQH01000001">
    <property type="protein sequence ID" value="RKE89781.1"/>
    <property type="molecule type" value="Genomic_DNA"/>
</dbReference>
<evidence type="ECO:0000259" key="4">
    <source>
        <dbReference type="Pfam" id="PF20009"/>
    </source>
</evidence>
<dbReference type="Pfam" id="PF20009">
    <property type="entry name" value="GEVED"/>
    <property type="match status" value="1"/>
</dbReference>
<feature type="signal peptide" evidence="2">
    <location>
        <begin position="1"/>
        <end position="21"/>
    </location>
</feature>
<name>A0A420DD38_9FLAO</name>
<reference evidence="5" key="4">
    <citation type="submission" date="2024-05" db="EMBL/GenBank/DDBJ databases">
        <authorList>
            <person name="Sun Q."/>
            <person name="Sedlacek I."/>
        </authorList>
    </citation>
    <scope>NUCLEOTIDE SEQUENCE</scope>
    <source>
        <strain evidence="5">CCM 8490</strain>
    </source>
</reference>
<evidence type="ECO:0000313" key="8">
    <source>
        <dbReference type="Proteomes" id="UP000658202"/>
    </source>
</evidence>
<protein>
    <submittedName>
        <fullName evidence="6">Putative secreted protein (Por secretion system target)</fullName>
    </submittedName>
</protein>
<dbReference type="OrthoDB" id="614723at2"/>
<reference evidence="6 7" key="2">
    <citation type="submission" date="2018-09" db="EMBL/GenBank/DDBJ databases">
        <title>Genomic Encyclopedia of Archaeal and Bacterial Type Strains, Phase II (KMG-II): from individual species to whole genera.</title>
        <authorList>
            <person name="Goeker M."/>
        </authorList>
    </citation>
    <scope>NUCLEOTIDE SEQUENCE [LARGE SCALE GENOMIC DNA]</scope>
    <source>
        <strain evidence="6 7">DSM 27620</strain>
    </source>
</reference>
<feature type="domain" description="Secretion system C-terminal sorting" evidence="3">
    <location>
        <begin position="538"/>
        <end position="603"/>
    </location>
</feature>
<accession>A0A420DD38</accession>
<dbReference type="RefSeq" id="WP_120212077.1">
    <property type="nucleotide sequence ID" value="NZ_BMCW01000001.1"/>
</dbReference>
<reference evidence="5" key="1">
    <citation type="journal article" date="2014" name="Int. J. Syst. Evol. Microbiol.">
        <title>Complete genome of a new Firmicutes species belonging to the dominant human colonic microbiota ('Ruminococcus bicirculans') reveals two chromosomes and a selective capacity to utilize plant glucans.</title>
        <authorList>
            <consortium name="NISC Comparative Sequencing Program"/>
            <person name="Wegmann U."/>
            <person name="Louis P."/>
            <person name="Goesmann A."/>
            <person name="Henrissat B."/>
            <person name="Duncan S.H."/>
            <person name="Flint H.J."/>
        </authorList>
    </citation>
    <scope>NUCLEOTIDE SEQUENCE</scope>
    <source>
        <strain evidence="5">CCM 8490</strain>
    </source>
</reference>
<evidence type="ECO:0000256" key="2">
    <source>
        <dbReference type="SAM" id="SignalP"/>
    </source>
</evidence>
<evidence type="ECO:0000313" key="6">
    <source>
        <dbReference type="EMBL" id="RKE89781.1"/>
    </source>
</evidence>
<gene>
    <name evidence="6" type="ORF">BXY58_0358</name>
    <name evidence="5" type="ORF">GCM10007332_03410</name>
</gene>
<dbReference type="SUPFAM" id="SSF49899">
    <property type="entry name" value="Concanavalin A-like lectins/glucanases"/>
    <property type="match status" value="1"/>
</dbReference>
<keyword evidence="8" id="KW-1185">Reference proteome</keyword>
<dbReference type="NCBIfam" id="TIGR04183">
    <property type="entry name" value="Por_Secre_tail"/>
    <property type="match status" value="1"/>
</dbReference>
<evidence type="ECO:0000259" key="3">
    <source>
        <dbReference type="Pfam" id="PF18962"/>
    </source>
</evidence>
<evidence type="ECO:0000313" key="7">
    <source>
        <dbReference type="Proteomes" id="UP000285906"/>
    </source>
</evidence>
<organism evidence="6 7">
    <name type="scientific">Epilithonimonas arachidiradicis</name>
    <dbReference type="NCBI Taxonomy" id="1617282"/>
    <lineage>
        <taxon>Bacteria</taxon>
        <taxon>Pseudomonadati</taxon>
        <taxon>Bacteroidota</taxon>
        <taxon>Flavobacteriia</taxon>
        <taxon>Flavobacteriales</taxon>
        <taxon>Weeksellaceae</taxon>
        <taxon>Chryseobacterium group</taxon>
        <taxon>Epilithonimonas</taxon>
    </lineage>
</organism>
<evidence type="ECO:0000313" key="5">
    <source>
        <dbReference type="EMBL" id="GGG45275.1"/>
    </source>
</evidence>
<dbReference type="AlphaFoldDB" id="A0A420DD38"/>
<proteinExistence type="predicted"/>